<accession>A0A837I9F1</accession>
<sequence length="51" mass="5860">MGIFFAARIEERGRENTCFPVEEGRAKPVGKPWVSEEEECRAHTSHKEAKK</sequence>
<evidence type="ECO:0000313" key="1">
    <source>
        <dbReference type="EMBL" id="KKT36733.1"/>
    </source>
</evidence>
<comment type="caution">
    <text evidence="1">The sequence shown here is derived from an EMBL/GenBank/DDBJ whole genome shotgun (WGS) entry which is preliminary data.</text>
</comment>
<dbReference type="Proteomes" id="UP000033815">
    <property type="component" value="Unassembled WGS sequence"/>
</dbReference>
<dbReference type="EMBL" id="LCHP01000004">
    <property type="protein sequence ID" value="KKT36733.1"/>
    <property type="molecule type" value="Genomic_DNA"/>
</dbReference>
<name>A0A837I9F1_9BACT</name>
<reference evidence="1 2" key="1">
    <citation type="journal article" date="2015" name="Nature">
        <title>rRNA introns, odd ribosomes, and small enigmatic genomes across a large radiation of phyla.</title>
        <authorList>
            <person name="Brown C.T."/>
            <person name="Hug L.A."/>
            <person name="Thomas B.C."/>
            <person name="Sharon I."/>
            <person name="Castelle C.J."/>
            <person name="Singh A."/>
            <person name="Wilkins M.J."/>
            <person name="Williams K.H."/>
            <person name="Banfield J.F."/>
        </authorList>
    </citation>
    <scope>NUCLEOTIDE SEQUENCE [LARGE SCALE GENOMIC DNA]</scope>
</reference>
<evidence type="ECO:0000313" key="2">
    <source>
        <dbReference type="Proteomes" id="UP000033815"/>
    </source>
</evidence>
<dbReference type="AlphaFoldDB" id="A0A837I9F1"/>
<organism evidence="1 2">
    <name type="scientific">Candidatus Nomurabacteria bacterium GW2011_GWB1_44_12</name>
    <dbReference type="NCBI Taxonomy" id="1618748"/>
    <lineage>
        <taxon>Bacteria</taxon>
        <taxon>Candidatus Nomuraibacteriota</taxon>
    </lineage>
</organism>
<proteinExistence type="predicted"/>
<gene>
    <name evidence="1" type="ORF">UW25_C0004G0061</name>
</gene>
<protein>
    <submittedName>
        <fullName evidence="1">Uncharacterized protein</fullName>
    </submittedName>
</protein>